<name>A0A5A7QPI5_STRAF</name>
<gene>
    <name evidence="2" type="ORF">STAS_22807</name>
</gene>
<evidence type="ECO:0000256" key="1">
    <source>
        <dbReference type="SAM" id="MobiDB-lite"/>
    </source>
</evidence>
<feature type="region of interest" description="Disordered" evidence="1">
    <location>
        <begin position="559"/>
        <end position="589"/>
    </location>
</feature>
<dbReference type="AlphaFoldDB" id="A0A5A7QPI5"/>
<dbReference type="InterPro" id="IPR008581">
    <property type="entry name" value="DUF863_pln"/>
</dbReference>
<evidence type="ECO:0000313" key="2">
    <source>
        <dbReference type="EMBL" id="GER45821.1"/>
    </source>
</evidence>
<protein>
    <submittedName>
        <fullName evidence="2">Uncharacterized protein</fullName>
    </submittedName>
</protein>
<dbReference type="EMBL" id="BKCP01007327">
    <property type="protein sequence ID" value="GER45821.1"/>
    <property type="molecule type" value="Genomic_DNA"/>
</dbReference>
<accession>A0A5A7QPI5</accession>
<proteinExistence type="predicted"/>
<dbReference type="OrthoDB" id="630817at2759"/>
<organism evidence="2 3">
    <name type="scientific">Striga asiatica</name>
    <name type="common">Asiatic witchweed</name>
    <name type="synonym">Buchnera asiatica</name>
    <dbReference type="NCBI Taxonomy" id="4170"/>
    <lineage>
        <taxon>Eukaryota</taxon>
        <taxon>Viridiplantae</taxon>
        <taxon>Streptophyta</taxon>
        <taxon>Embryophyta</taxon>
        <taxon>Tracheophyta</taxon>
        <taxon>Spermatophyta</taxon>
        <taxon>Magnoliopsida</taxon>
        <taxon>eudicotyledons</taxon>
        <taxon>Gunneridae</taxon>
        <taxon>Pentapetalae</taxon>
        <taxon>asterids</taxon>
        <taxon>lamiids</taxon>
        <taxon>Lamiales</taxon>
        <taxon>Orobanchaceae</taxon>
        <taxon>Buchnereae</taxon>
        <taxon>Striga</taxon>
    </lineage>
</organism>
<dbReference type="PANTHER" id="PTHR33167:SF63">
    <property type="entry name" value="MYB-CC TYPE TRANSCRIPTION FACTOR LHEQLE-CONTAINING DOMAIN-CONTAINING PROTEIN"/>
    <property type="match status" value="1"/>
</dbReference>
<dbReference type="PANTHER" id="PTHR33167">
    <property type="entry name" value="TRANSCRIPTION FACTOR, PUTATIVE (DUF863)-RELATED"/>
    <property type="match status" value="1"/>
</dbReference>
<reference evidence="3" key="1">
    <citation type="journal article" date="2019" name="Curr. Biol.">
        <title>Genome Sequence of Striga asiatica Provides Insight into the Evolution of Plant Parasitism.</title>
        <authorList>
            <person name="Yoshida S."/>
            <person name="Kim S."/>
            <person name="Wafula E.K."/>
            <person name="Tanskanen J."/>
            <person name="Kim Y.M."/>
            <person name="Honaas L."/>
            <person name="Yang Z."/>
            <person name="Spallek T."/>
            <person name="Conn C.E."/>
            <person name="Ichihashi Y."/>
            <person name="Cheong K."/>
            <person name="Cui S."/>
            <person name="Der J.P."/>
            <person name="Gundlach H."/>
            <person name="Jiao Y."/>
            <person name="Hori C."/>
            <person name="Ishida J.K."/>
            <person name="Kasahara H."/>
            <person name="Kiba T."/>
            <person name="Kim M.S."/>
            <person name="Koo N."/>
            <person name="Laohavisit A."/>
            <person name="Lee Y.H."/>
            <person name="Lumba S."/>
            <person name="McCourt P."/>
            <person name="Mortimer J.C."/>
            <person name="Mutuku J.M."/>
            <person name="Nomura T."/>
            <person name="Sasaki-Sekimoto Y."/>
            <person name="Seto Y."/>
            <person name="Wang Y."/>
            <person name="Wakatake T."/>
            <person name="Sakakibara H."/>
            <person name="Demura T."/>
            <person name="Yamaguchi S."/>
            <person name="Yoneyama K."/>
            <person name="Manabe R.I."/>
            <person name="Nelson D.C."/>
            <person name="Schulman A.H."/>
            <person name="Timko M.P."/>
            <person name="dePamphilis C.W."/>
            <person name="Choi D."/>
            <person name="Shirasu K."/>
        </authorList>
    </citation>
    <scope>NUCLEOTIDE SEQUENCE [LARGE SCALE GENOMIC DNA]</scope>
    <source>
        <strain evidence="3">cv. UVA1</strain>
    </source>
</reference>
<dbReference type="Proteomes" id="UP000325081">
    <property type="component" value="Unassembled WGS sequence"/>
</dbReference>
<sequence>MATKVRANAFLPEFHSAVDLNGSTNNGVGPSYHDYNDPMLQNGSNFMRKDDYFLSDLEKVRRTMLEHESIFKNQLRELHRLYGRQRELMNEIKSRELEKDDSLKDNKSIPILPSAKNTRSSTTHEPRLFTSSIFLKEADNLGHLDSRDTKLSLGDDARISQPKATALGFDLYVKRTNCLGDWSKYDYGKKKISDETSPNPCSGFNLVMKDFFQASSDNKNEIEHSSYGLTEKWRFDRHSSFEVSRKKKKIFGFEISEGYESTTFNAAADVSNIEPRGEKNDLIASYINGKSSADLNSKISRENGFSHHLDMNRNWLRSQNSTGVNFGIVPCQHTENILRKCYENSNPEDSTSSTRNPKRDLPWFLKNPQNTCDTSKNKKSSSYFMNLDSLQSYSENFFGKAGVAAKGKFPNLEPENQILPPNISRDVENATQTEDTAHNKRLLSNSNIIDLNLSMELDLEAPAIIEPEQYPNPNYNPDEEERDIKIAADAIIAMSSSSSEITNPRDPPPPSPDRLTWLADVIIILAGQSRAHEPEPEPLPDGMDYFEYATLRLKEVKEEEEAENNLLRGPEENASGGGAKSSGRCKKGRWSRKDFQRDVLPGLVTLSRVEVTEDFQAFEELLMKGGWARRARPMRWGPPERSCGRRRRGLEAVGSGRAQEIGLMGWGKKRQRCAAAAANGLCGPKVSCE</sequence>
<dbReference type="Pfam" id="PF05904">
    <property type="entry name" value="DUF863"/>
    <property type="match status" value="1"/>
</dbReference>
<comment type="caution">
    <text evidence="2">The sequence shown here is derived from an EMBL/GenBank/DDBJ whole genome shotgun (WGS) entry which is preliminary data.</text>
</comment>
<keyword evidence="3" id="KW-1185">Reference proteome</keyword>
<evidence type="ECO:0000313" key="3">
    <source>
        <dbReference type="Proteomes" id="UP000325081"/>
    </source>
</evidence>